<protein>
    <recommendedName>
        <fullName evidence="4">CUE domain-containing protein</fullName>
    </recommendedName>
</protein>
<feature type="non-terminal residue" evidence="2">
    <location>
        <position position="438"/>
    </location>
</feature>
<dbReference type="Proteomes" id="UP000008370">
    <property type="component" value="Unassembled WGS sequence"/>
</dbReference>
<accession>K5V4E8</accession>
<dbReference type="HOGENOM" id="CLU_626370_0_0_1"/>
<gene>
    <name evidence="2" type="ORF">PHACADRAFT_251150</name>
</gene>
<name>K5V4E8_PHACS</name>
<organism evidence="2 3">
    <name type="scientific">Phanerochaete carnosa (strain HHB-10118-sp)</name>
    <name type="common">White-rot fungus</name>
    <name type="synonym">Peniophora carnosa</name>
    <dbReference type="NCBI Taxonomy" id="650164"/>
    <lineage>
        <taxon>Eukaryota</taxon>
        <taxon>Fungi</taxon>
        <taxon>Dikarya</taxon>
        <taxon>Basidiomycota</taxon>
        <taxon>Agaricomycotina</taxon>
        <taxon>Agaricomycetes</taxon>
        <taxon>Polyporales</taxon>
        <taxon>Phanerochaetaceae</taxon>
        <taxon>Phanerochaete</taxon>
    </lineage>
</organism>
<evidence type="ECO:0000313" key="3">
    <source>
        <dbReference type="Proteomes" id="UP000008370"/>
    </source>
</evidence>
<dbReference type="AlphaFoldDB" id="K5V4E8"/>
<dbReference type="EMBL" id="JH930470">
    <property type="protein sequence ID" value="EKM57481.1"/>
    <property type="molecule type" value="Genomic_DNA"/>
</dbReference>
<reference evidence="2 3" key="1">
    <citation type="journal article" date="2012" name="BMC Genomics">
        <title>Comparative genomics of the white-rot fungi, Phanerochaete carnosa and P. chrysosporium, to elucidate the genetic basis of the distinct wood types they colonize.</title>
        <authorList>
            <person name="Suzuki H."/>
            <person name="MacDonald J."/>
            <person name="Syed K."/>
            <person name="Salamov A."/>
            <person name="Hori C."/>
            <person name="Aerts A."/>
            <person name="Henrissat B."/>
            <person name="Wiebenga A."/>
            <person name="vanKuyk P.A."/>
            <person name="Barry K."/>
            <person name="Lindquist E."/>
            <person name="LaButti K."/>
            <person name="Lapidus A."/>
            <person name="Lucas S."/>
            <person name="Coutinho P."/>
            <person name="Gong Y."/>
            <person name="Samejima M."/>
            <person name="Mahadevan R."/>
            <person name="Abou-Zaid M."/>
            <person name="de Vries R.P."/>
            <person name="Igarashi K."/>
            <person name="Yadav J.S."/>
            <person name="Grigoriev I.V."/>
            <person name="Master E.R."/>
        </authorList>
    </citation>
    <scope>NUCLEOTIDE SEQUENCE [LARGE SCALE GENOMIC DNA]</scope>
    <source>
        <strain evidence="2 3">HHB-10118-sp</strain>
    </source>
</reference>
<proteinExistence type="predicted"/>
<dbReference type="OrthoDB" id="5577209at2759"/>
<evidence type="ECO:0000256" key="1">
    <source>
        <dbReference type="SAM" id="MobiDB-lite"/>
    </source>
</evidence>
<dbReference type="InParanoid" id="K5V4E8"/>
<keyword evidence="3" id="KW-1185">Reference proteome</keyword>
<evidence type="ECO:0000313" key="2">
    <source>
        <dbReference type="EMBL" id="EKM57481.1"/>
    </source>
</evidence>
<dbReference type="RefSeq" id="XP_007392832.1">
    <property type="nucleotide sequence ID" value="XM_007392770.1"/>
</dbReference>
<feature type="region of interest" description="Disordered" evidence="1">
    <location>
        <begin position="359"/>
        <end position="384"/>
    </location>
</feature>
<dbReference type="KEGG" id="pco:PHACADRAFT_251150"/>
<dbReference type="STRING" id="650164.K5V4E8"/>
<dbReference type="Gene3D" id="1.10.8.10">
    <property type="entry name" value="DNA helicase RuvA subunit, C-terminal domain"/>
    <property type="match status" value="1"/>
</dbReference>
<evidence type="ECO:0008006" key="4">
    <source>
        <dbReference type="Google" id="ProtNLM"/>
    </source>
</evidence>
<dbReference type="GeneID" id="18915141"/>
<sequence length="438" mass="46929">MALLTLPLYPCSKTRSSLSPSQQATLTSKISGALAQALTLPYEKRDVRSILAFISSYTKDHAQVTLESLIWDPEHASKSSLAGMSQTEKGIHQRVLLLSEKLSAELDLQTVVDLCVVYARGHTKRVHTLLASIAMASPSFLRLLETDAIPAFTTLLGLPSQGLYGLRKIAHILCSLLKPAPAEVARPFARSRQFMLALVQAYDDGLAGLARSYGGLSAARLQAPETPLDDWERIFLESKVALVDTAHVLLRTLLGDVAAAPGSGPALAEACTPAFEVLDALVALVPSRGPTEEPIPFLNRSLIEDCQAAYDLRAVLKGATRTANDPHTQRLERALADLNTREDGPGALRLLLRSSGAMPGIDTRGAGPAKDKGKARAAATDQPDNHPALAAAVAQVLDILPEQDPAYIRYVLQHPDFPYRGDAERLIGALLEGTAPVV</sequence>